<reference evidence="6" key="1">
    <citation type="submission" date="2023-07" db="EMBL/GenBank/DDBJ databases">
        <title>Genome content predicts the carbon catabolic preferences of heterotrophic bacteria.</title>
        <authorList>
            <person name="Gralka M."/>
        </authorList>
    </citation>
    <scope>NUCLEOTIDE SEQUENCE</scope>
    <source>
        <strain evidence="6">I3M17_2</strain>
    </source>
</reference>
<keyword evidence="6" id="KW-0282">Flagellum</keyword>
<gene>
    <name evidence="5 6" type="primary">fliE</name>
    <name evidence="6" type="ORF">Q4521_00795</name>
</gene>
<dbReference type="AlphaFoldDB" id="A0AAW7X0K2"/>
<dbReference type="HAMAP" id="MF_00724">
    <property type="entry name" value="FliE"/>
    <property type="match status" value="1"/>
</dbReference>
<protein>
    <recommendedName>
        <fullName evidence="3 5">Flagellar hook-basal body complex protein FliE</fullName>
    </recommendedName>
</protein>
<evidence type="ECO:0000256" key="2">
    <source>
        <dbReference type="ARBA" id="ARBA00009272"/>
    </source>
</evidence>
<organism evidence="6 7">
    <name type="scientific">Saccharophagus degradans</name>
    <dbReference type="NCBI Taxonomy" id="86304"/>
    <lineage>
        <taxon>Bacteria</taxon>
        <taxon>Pseudomonadati</taxon>
        <taxon>Pseudomonadota</taxon>
        <taxon>Gammaproteobacteria</taxon>
        <taxon>Cellvibrionales</taxon>
        <taxon>Cellvibrionaceae</taxon>
        <taxon>Saccharophagus</taxon>
    </lineage>
</organism>
<dbReference type="PANTHER" id="PTHR34653:SF1">
    <property type="entry name" value="FLAGELLAR HOOK-BASAL BODY COMPLEX PROTEIN FLIE"/>
    <property type="match status" value="1"/>
</dbReference>
<proteinExistence type="inferred from homology"/>
<name>A0AAW7X0K2_9GAMM</name>
<sequence>MTDRVDINRVLMEIRSFKAQNQPMNSVQGVGNSLEGVNNTRGTQQVNGPRFGELLEQAVSKVNEVQQASGAMSQAYIQGDSNVGITDVMIASQKAGVAFDAMVQVRNKLVEAYKDVMNMPI</sequence>
<keyword evidence="6" id="KW-0969">Cilium</keyword>
<evidence type="ECO:0000256" key="3">
    <source>
        <dbReference type="ARBA" id="ARBA00018024"/>
    </source>
</evidence>
<comment type="caution">
    <text evidence="6">The sequence shown here is derived from an EMBL/GenBank/DDBJ whole genome shotgun (WGS) entry which is preliminary data.</text>
</comment>
<keyword evidence="4 5" id="KW-0975">Bacterial flagellum</keyword>
<evidence type="ECO:0000313" key="6">
    <source>
        <dbReference type="EMBL" id="MDO6421000.1"/>
    </source>
</evidence>
<dbReference type="GO" id="GO:0009425">
    <property type="term" value="C:bacterial-type flagellum basal body"/>
    <property type="evidence" value="ECO:0007669"/>
    <property type="project" value="UniProtKB-SubCell"/>
</dbReference>
<evidence type="ECO:0000256" key="5">
    <source>
        <dbReference type="HAMAP-Rule" id="MF_00724"/>
    </source>
</evidence>
<evidence type="ECO:0000313" key="7">
    <source>
        <dbReference type="Proteomes" id="UP001169760"/>
    </source>
</evidence>
<evidence type="ECO:0000256" key="4">
    <source>
        <dbReference type="ARBA" id="ARBA00023143"/>
    </source>
</evidence>
<comment type="subcellular location">
    <subcellularLocation>
        <location evidence="1 5">Bacterial flagellum basal body</location>
    </subcellularLocation>
</comment>
<dbReference type="GO" id="GO:0005198">
    <property type="term" value="F:structural molecule activity"/>
    <property type="evidence" value="ECO:0007669"/>
    <property type="project" value="UniProtKB-UniRule"/>
</dbReference>
<dbReference type="InterPro" id="IPR001624">
    <property type="entry name" value="FliE"/>
</dbReference>
<evidence type="ECO:0000256" key="1">
    <source>
        <dbReference type="ARBA" id="ARBA00004117"/>
    </source>
</evidence>
<dbReference type="Pfam" id="PF02049">
    <property type="entry name" value="FliE"/>
    <property type="match status" value="1"/>
</dbReference>
<dbReference type="NCBIfam" id="TIGR00205">
    <property type="entry name" value="fliE"/>
    <property type="match status" value="1"/>
</dbReference>
<dbReference type="PANTHER" id="PTHR34653">
    <property type="match status" value="1"/>
</dbReference>
<dbReference type="GO" id="GO:0071973">
    <property type="term" value="P:bacterial-type flagellum-dependent cell motility"/>
    <property type="evidence" value="ECO:0007669"/>
    <property type="project" value="InterPro"/>
</dbReference>
<dbReference type="RefSeq" id="WP_216064223.1">
    <property type="nucleotide sequence ID" value="NZ_CP123764.1"/>
</dbReference>
<comment type="similarity">
    <text evidence="2 5">Belongs to the FliE family.</text>
</comment>
<accession>A0AAW7X0K2</accession>
<dbReference type="GO" id="GO:0003774">
    <property type="term" value="F:cytoskeletal motor activity"/>
    <property type="evidence" value="ECO:0007669"/>
    <property type="project" value="InterPro"/>
</dbReference>
<dbReference type="Proteomes" id="UP001169760">
    <property type="component" value="Unassembled WGS sequence"/>
</dbReference>
<dbReference type="EMBL" id="JAUOPB010000001">
    <property type="protein sequence ID" value="MDO6421000.1"/>
    <property type="molecule type" value="Genomic_DNA"/>
</dbReference>
<keyword evidence="6" id="KW-0966">Cell projection</keyword>